<keyword evidence="2" id="KW-0813">Transport</keyword>
<evidence type="ECO:0000256" key="7">
    <source>
        <dbReference type="ARBA" id="ARBA00023136"/>
    </source>
</evidence>
<dbReference type="GO" id="GO:0022857">
    <property type="term" value="F:transmembrane transporter activity"/>
    <property type="evidence" value="ECO:0007669"/>
    <property type="project" value="InterPro"/>
</dbReference>
<gene>
    <name evidence="10" type="ORF">MGWOODY_XGa129</name>
</gene>
<protein>
    <submittedName>
        <fullName evidence="10">High-affinity branched-chain amino acid transport system permease protein LivH (TC 3.A.1.4.1)</fullName>
    </submittedName>
</protein>
<organism evidence="10">
    <name type="scientific">hydrothermal vent metagenome</name>
    <dbReference type="NCBI Taxonomy" id="652676"/>
    <lineage>
        <taxon>unclassified sequences</taxon>
        <taxon>metagenomes</taxon>
        <taxon>ecological metagenomes</taxon>
    </lineage>
</organism>
<dbReference type="AlphaFoldDB" id="A0A160TQZ0"/>
<evidence type="ECO:0000256" key="6">
    <source>
        <dbReference type="ARBA" id="ARBA00022989"/>
    </source>
</evidence>
<comment type="subcellular location">
    <subcellularLocation>
        <location evidence="1">Cell membrane</location>
        <topology evidence="1">Multi-pass membrane protein</topology>
    </subcellularLocation>
</comment>
<evidence type="ECO:0000256" key="9">
    <source>
        <dbReference type="SAM" id="Phobius"/>
    </source>
</evidence>
<feature type="transmembrane region" description="Helical" evidence="9">
    <location>
        <begin position="274"/>
        <end position="295"/>
    </location>
</feature>
<evidence type="ECO:0000256" key="3">
    <source>
        <dbReference type="ARBA" id="ARBA00022475"/>
    </source>
</evidence>
<proteinExistence type="inferred from homology"/>
<evidence type="ECO:0000256" key="2">
    <source>
        <dbReference type="ARBA" id="ARBA00022448"/>
    </source>
</evidence>
<dbReference type="InterPro" id="IPR001851">
    <property type="entry name" value="ABC_transp_permease"/>
</dbReference>
<accession>A0A160TQZ0</accession>
<dbReference type="PANTHER" id="PTHR11795:SF445">
    <property type="entry name" value="AMINO ACID ABC TRANSPORTER PERMEASE PROTEIN"/>
    <property type="match status" value="1"/>
</dbReference>
<evidence type="ECO:0000313" key="10">
    <source>
        <dbReference type="EMBL" id="CUS50562.1"/>
    </source>
</evidence>
<keyword evidence="3" id="KW-1003">Cell membrane</keyword>
<feature type="transmembrane region" description="Helical" evidence="9">
    <location>
        <begin position="234"/>
        <end position="262"/>
    </location>
</feature>
<keyword evidence="5" id="KW-0029">Amino-acid transport</keyword>
<dbReference type="PANTHER" id="PTHR11795">
    <property type="entry name" value="BRANCHED-CHAIN AMINO ACID TRANSPORT SYSTEM PERMEASE PROTEIN LIVH"/>
    <property type="match status" value="1"/>
</dbReference>
<dbReference type="GO" id="GO:0006865">
    <property type="term" value="P:amino acid transport"/>
    <property type="evidence" value="ECO:0007669"/>
    <property type="project" value="UniProtKB-KW"/>
</dbReference>
<reference evidence="10" key="1">
    <citation type="submission" date="2015-10" db="EMBL/GenBank/DDBJ databases">
        <authorList>
            <person name="Gilbert D.G."/>
        </authorList>
    </citation>
    <scope>NUCLEOTIDE SEQUENCE</scope>
</reference>
<feature type="transmembrane region" description="Helical" evidence="9">
    <location>
        <begin position="148"/>
        <end position="167"/>
    </location>
</feature>
<feature type="transmembrane region" description="Helical" evidence="9">
    <location>
        <begin position="200"/>
        <end position="222"/>
    </location>
</feature>
<evidence type="ECO:0000256" key="1">
    <source>
        <dbReference type="ARBA" id="ARBA00004651"/>
    </source>
</evidence>
<feature type="transmembrane region" description="Helical" evidence="9">
    <location>
        <begin position="45"/>
        <end position="64"/>
    </location>
</feature>
<keyword evidence="4 9" id="KW-0812">Transmembrane</keyword>
<feature type="transmembrane region" description="Helical" evidence="9">
    <location>
        <begin position="70"/>
        <end position="94"/>
    </location>
</feature>
<feature type="transmembrane region" description="Helical" evidence="9">
    <location>
        <begin position="20"/>
        <end position="38"/>
    </location>
</feature>
<dbReference type="GO" id="GO:0005886">
    <property type="term" value="C:plasma membrane"/>
    <property type="evidence" value="ECO:0007669"/>
    <property type="project" value="UniProtKB-SubCell"/>
</dbReference>
<keyword evidence="6 9" id="KW-1133">Transmembrane helix</keyword>
<dbReference type="InterPro" id="IPR052157">
    <property type="entry name" value="BCAA_transport_permease"/>
</dbReference>
<evidence type="ECO:0000256" key="4">
    <source>
        <dbReference type="ARBA" id="ARBA00022692"/>
    </source>
</evidence>
<comment type="similarity">
    <text evidence="8">Belongs to the binding-protein-dependent transport system permease family. LivHM subfamily.</text>
</comment>
<sequence length="298" mass="31285">MEDFWYEFVEVTQTITDGLLFGSTYALIGVGFTLIFGAMGKLNMAYAAAALGGAYAGLAGFVLIKAPLVLVFGISAVAAAVLGYAIYFVCFRFIPVNNHLAALMASVGGLFFIDEVVVHVTRGSPLTFPSMFGDVFFEIGPYGIRGDLVFVFVIGLISTGILLYILFKTRLGLATRAVAQQDVAARLCGIGVHSTNSVTFAIAGVLGGIAGAMTAAAVGVLSPVMTVPLTIKGIIVAVIGGLGSIPGAIIAGLFVGAFENVFLYFRGIDERDMYVVALLFIFLVFRPNGLFGTAITRD</sequence>
<feature type="transmembrane region" description="Helical" evidence="9">
    <location>
        <begin position="101"/>
        <end position="121"/>
    </location>
</feature>
<dbReference type="EMBL" id="CZRL01000032">
    <property type="protein sequence ID" value="CUS50562.1"/>
    <property type="molecule type" value="Genomic_DNA"/>
</dbReference>
<evidence type="ECO:0000256" key="5">
    <source>
        <dbReference type="ARBA" id="ARBA00022970"/>
    </source>
</evidence>
<dbReference type="CDD" id="cd06582">
    <property type="entry name" value="TM_PBP1_LivH_like"/>
    <property type="match status" value="1"/>
</dbReference>
<name>A0A160TQZ0_9ZZZZ</name>
<evidence type="ECO:0000256" key="8">
    <source>
        <dbReference type="ARBA" id="ARBA00037998"/>
    </source>
</evidence>
<keyword evidence="7 9" id="KW-0472">Membrane</keyword>
<dbReference type="Pfam" id="PF02653">
    <property type="entry name" value="BPD_transp_2"/>
    <property type="match status" value="1"/>
</dbReference>